<protein>
    <submittedName>
        <fullName evidence="11">SDR family NAD(P)-dependent oxidoreductase</fullName>
    </submittedName>
</protein>
<dbReference type="PRINTS" id="PR00080">
    <property type="entry name" value="SDRFAMILY"/>
</dbReference>
<comment type="pathway">
    <text evidence="1">Lipid metabolism; fatty acid biosynthesis.</text>
</comment>
<evidence type="ECO:0000256" key="2">
    <source>
        <dbReference type="ARBA" id="ARBA00022516"/>
    </source>
</evidence>
<evidence type="ECO:0000256" key="4">
    <source>
        <dbReference type="ARBA" id="ARBA00022857"/>
    </source>
</evidence>
<reference evidence="9 10" key="2">
    <citation type="submission" date="2018-11" db="EMBL/GenBank/DDBJ databases">
        <authorList>
            <consortium name="Pathogen Informatics"/>
        </authorList>
    </citation>
    <scope>NUCLEOTIDE SEQUENCE [LARGE SCALE GENOMIC DNA]</scope>
    <source>
        <strain evidence="9 10">Egypt</strain>
    </source>
</reference>
<dbReference type="InterPro" id="IPR020904">
    <property type="entry name" value="Sc_DH/Rdtase_CS"/>
</dbReference>
<keyword evidence="4" id="KW-0521">NADP</keyword>
<dbReference type="WBParaSite" id="ECPE_0001662101-mRNA-1">
    <property type="protein sequence ID" value="ECPE_0001662101-mRNA-1"/>
    <property type="gene ID" value="ECPE_0001662101"/>
</dbReference>
<evidence type="ECO:0000256" key="8">
    <source>
        <dbReference type="ARBA" id="ARBA00038261"/>
    </source>
</evidence>
<accession>A0A183BBJ3</accession>
<comment type="similarity">
    <text evidence="8">Belongs to the short-chain dehydrogenases/reductases (SDR) family. 17-beta-HSD 3 subfamily.</text>
</comment>
<evidence type="ECO:0000256" key="7">
    <source>
        <dbReference type="ARBA" id="ARBA00023160"/>
    </source>
</evidence>
<dbReference type="InterPro" id="IPR036291">
    <property type="entry name" value="NAD(P)-bd_dom_sf"/>
</dbReference>
<keyword evidence="2" id="KW-0444">Lipid biosynthesis</keyword>
<dbReference type="PANTHER" id="PTHR43086">
    <property type="entry name" value="VERY-LONG-CHAIN 3-OXOOACYL-COA REDUCTASE"/>
    <property type="match status" value="1"/>
</dbReference>
<keyword evidence="5" id="KW-0560">Oxidoreductase</keyword>
<organism evidence="11">
    <name type="scientific">Echinostoma caproni</name>
    <dbReference type="NCBI Taxonomy" id="27848"/>
    <lineage>
        <taxon>Eukaryota</taxon>
        <taxon>Metazoa</taxon>
        <taxon>Spiralia</taxon>
        <taxon>Lophotrochozoa</taxon>
        <taxon>Platyhelminthes</taxon>
        <taxon>Trematoda</taxon>
        <taxon>Digenea</taxon>
        <taxon>Plagiorchiida</taxon>
        <taxon>Echinostomata</taxon>
        <taxon>Echinostomatoidea</taxon>
        <taxon>Echinostomatidae</taxon>
        <taxon>Echinostoma</taxon>
    </lineage>
</organism>
<evidence type="ECO:0000256" key="1">
    <source>
        <dbReference type="ARBA" id="ARBA00005194"/>
    </source>
</evidence>
<reference evidence="11" key="1">
    <citation type="submission" date="2016-06" db="UniProtKB">
        <authorList>
            <consortium name="WormBaseParasite"/>
        </authorList>
    </citation>
    <scope>IDENTIFICATION</scope>
</reference>
<dbReference type="EMBL" id="UZAN01064964">
    <property type="protein sequence ID" value="VDP93850.1"/>
    <property type="molecule type" value="Genomic_DNA"/>
</dbReference>
<dbReference type="PRINTS" id="PR00081">
    <property type="entry name" value="GDHRDH"/>
</dbReference>
<sequence length="163" mass="18234">MKELSTIACLVNNVGIFYPDSIPPWPESSQVSFEFISRIAHCNMVSTASMTRIVPISSQFPMPYLSLYCSTKAFILSFTEALREELADTSIVIQAVCPSLVATDPTTFAQSALDMLGVESVTSGFIYHAVMREIMTRLPLNKIKQMVRKTMEKRENKSKICHS</sequence>
<evidence type="ECO:0000256" key="5">
    <source>
        <dbReference type="ARBA" id="ARBA00023002"/>
    </source>
</evidence>
<keyword evidence="10" id="KW-1185">Reference proteome</keyword>
<keyword evidence="6" id="KW-0443">Lipid metabolism</keyword>
<dbReference type="SUPFAM" id="SSF51735">
    <property type="entry name" value="NAD(P)-binding Rossmann-fold domains"/>
    <property type="match status" value="1"/>
</dbReference>
<dbReference type="GO" id="GO:0030497">
    <property type="term" value="P:fatty acid elongation"/>
    <property type="evidence" value="ECO:0007669"/>
    <property type="project" value="TreeGrafter"/>
</dbReference>
<dbReference type="GO" id="GO:0005783">
    <property type="term" value="C:endoplasmic reticulum"/>
    <property type="evidence" value="ECO:0007669"/>
    <property type="project" value="TreeGrafter"/>
</dbReference>
<evidence type="ECO:0000256" key="6">
    <source>
        <dbReference type="ARBA" id="ARBA00023098"/>
    </source>
</evidence>
<dbReference type="Pfam" id="PF00106">
    <property type="entry name" value="adh_short"/>
    <property type="match status" value="1"/>
</dbReference>
<dbReference type="PANTHER" id="PTHR43086:SF2">
    <property type="entry name" value="HYDROXYSTEROID DEHYDROGENASE-LIKE PROTEIN 1"/>
    <property type="match status" value="1"/>
</dbReference>
<keyword evidence="3" id="KW-0276">Fatty acid metabolism</keyword>
<keyword evidence="7" id="KW-0275">Fatty acid biosynthesis</keyword>
<gene>
    <name evidence="9" type="ORF">ECPE_LOCUS16578</name>
</gene>
<dbReference type="Proteomes" id="UP000272942">
    <property type="component" value="Unassembled WGS sequence"/>
</dbReference>
<evidence type="ECO:0000313" key="11">
    <source>
        <dbReference type="WBParaSite" id="ECPE_0001662101-mRNA-1"/>
    </source>
</evidence>
<dbReference type="InterPro" id="IPR002347">
    <property type="entry name" value="SDR_fam"/>
</dbReference>
<proteinExistence type="inferred from homology"/>
<dbReference type="OrthoDB" id="5545019at2759"/>
<dbReference type="GO" id="GO:0016491">
    <property type="term" value="F:oxidoreductase activity"/>
    <property type="evidence" value="ECO:0007669"/>
    <property type="project" value="UniProtKB-KW"/>
</dbReference>
<dbReference type="PROSITE" id="PS00061">
    <property type="entry name" value="ADH_SHORT"/>
    <property type="match status" value="1"/>
</dbReference>
<name>A0A183BBJ3_9TREM</name>
<dbReference type="AlphaFoldDB" id="A0A183BBJ3"/>
<evidence type="ECO:0000313" key="10">
    <source>
        <dbReference type="Proteomes" id="UP000272942"/>
    </source>
</evidence>
<dbReference type="Gene3D" id="3.40.50.720">
    <property type="entry name" value="NAD(P)-binding Rossmann-like Domain"/>
    <property type="match status" value="1"/>
</dbReference>
<evidence type="ECO:0000313" key="9">
    <source>
        <dbReference type="EMBL" id="VDP93850.1"/>
    </source>
</evidence>
<evidence type="ECO:0000256" key="3">
    <source>
        <dbReference type="ARBA" id="ARBA00022832"/>
    </source>
</evidence>